<accession>A0A9P9AIK4</accession>
<reference evidence="3 4" key="1">
    <citation type="journal article" date="2021" name="Nat. Commun.">
        <title>Genetic determinants of endophytism in the Arabidopsis root mycobiome.</title>
        <authorList>
            <person name="Mesny F."/>
            <person name="Miyauchi S."/>
            <person name="Thiergart T."/>
            <person name="Pickel B."/>
            <person name="Atanasova L."/>
            <person name="Karlsson M."/>
            <person name="Huettel B."/>
            <person name="Barry K.W."/>
            <person name="Haridas S."/>
            <person name="Chen C."/>
            <person name="Bauer D."/>
            <person name="Andreopoulos W."/>
            <person name="Pangilinan J."/>
            <person name="LaButti K."/>
            <person name="Riley R."/>
            <person name="Lipzen A."/>
            <person name="Clum A."/>
            <person name="Drula E."/>
            <person name="Henrissat B."/>
            <person name="Kohler A."/>
            <person name="Grigoriev I.V."/>
            <person name="Martin F.M."/>
            <person name="Hacquard S."/>
        </authorList>
    </citation>
    <scope>NUCLEOTIDE SEQUENCE [LARGE SCALE GENOMIC DNA]</scope>
    <source>
        <strain evidence="3 4">MPI-CAGE-CH-0241</strain>
    </source>
</reference>
<feature type="transmembrane region" description="Helical" evidence="2">
    <location>
        <begin position="107"/>
        <end position="129"/>
    </location>
</feature>
<organism evidence="3 4">
    <name type="scientific">Thelonectria olida</name>
    <dbReference type="NCBI Taxonomy" id="1576542"/>
    <lineage>
        <taxon>Eukaryota</taxon>
        <taxon>Fungi</taxon>
        <taxon>Dikarya</taxon>
        <taxon>Ascomycota</taxon>
        <taxon>Pezizomycotina</taxon>
        <taxon>Sordariomycetes</taxon>
        <taxon>Hypocreomycetidae</taxon>
        <taxon>Hypocreales</taxon>
        <taxon>Nectriaceae</taxon>
        <taxon>Thelonectria</taxon>
    </lineage>
</organism>
<evidence type="ECO:0000256" key="1">
    <source>
        <dbReference type="SAM" id="MobiDB-lite"/>
    </source>
</evidence>
<evidence type="ECO:0000313" key="4">
    <source>
        <dbReference type="Proteomes" id="UP000777438"/>
    </source>
</evidence>
<evidence type="ECO:0000256" key="2">
    <source>
        <dbReference type="SAM" id="Phobius"/>
    </source>
</evidence>
<feature type="compositionally biased region" description="Low complexity" evidence="1">
    <location>
        <begin position="69"/>
        <end position="80"/>
    </location>
</feature>
<name>A0A9P9AIK4_9HYPO</name>
<proteinExistence type="predicted"/>
<keyword evidence="4" id="KW-1185">Reference proteome</keyword>
<feature type="compositionally biased region" description="Pro residues" evidence="1">
    <location>
        <begin position="19"/>
        <end position="29"/>
    </location>
</feature>
<gene>
    <name evidence="3" type="ORF">B0T10DRAFT_463006</name>
</gene>
<keyword evidence="2" id="KW-0812">Transmembrane</keyword>
<feature type="region of interest" description="Disordered" evidence="1">
    <location>
        <begin position="16"/>
        <end position="92"/>
    </location>
</feature>
<dbReference type="EMBL" id="JAGPYM010000021">
    <property type="protein sequence ID" value="KAH6884124.1"/>
    <property type="molecule type" value="Genomic_DNA"/>
</dbReference>
<comment type="caution">
    <text evidence="3">The sequence shown here is derived from an EMBL/GenBank/DDBJ whole genome shotgun (WGS) entry which is preliminary data.</text>
</comment>
<keyword evidence="2" id="KW-0472">Membrane</keyword>
<evidence type="ECO:0000313" key="3">
    <source>
        <dbReference type="EMBL" id="KAH6884124.1"/>
    </source>
</evidence>
<dbReference type="AlphaFoldDB" id="A0A9P9AIK4"/>
<protein>
    <submittedName>
        <fullName evidence="3">Uncharacterized protein</fullName>
    </submittedName>
</protein>
<keyword evidence="2" id="KW-1133">Transmembrane helix</keyword>
<dbReference type="Proteomes" id="UP000777438">
    <property type="component" value="Unassembled WGS sequence"/>
</dbReference>
<sequence>MSAQPIFALVCRLSGWRAPPTPPSTPPAAPTGQPVDQLPVNPEVPSLSRRAPPFPDNPQLLAPAHMEEGMAAGREAASGGPRRLGDGAAQLGAPGEPRLEAAVYADWRGTIFIFVVAVAILIPAVEIILKRIS</sequence>